<sequence length="716" mass="77801">MMKRSLCLFLSAVSVWAVQSQPQSSTSTTATFKSASNYNTKSAQKYIQRIRELKLEGSGDGSINSWSGSGSGSASRRRLANNKNDGGGVGGGNAKPNNQKPNGGGGGGNKKETPAPTSIPTPSPTRYPTRAPVVVSWKSEIDGYVEIGMSVFTHEDNNDELLEAFQNDGEITDADNVVGTGYVGTVGNGFDRRQRRGRRQRQRHLQPVSKELEKQNLSKLNAGDILAGKEPKLIEEVLSVLATVLCEDTDYLILNTANDEFFDFCKRNVNSTDAVMIPEGLDNVNSTVLVTDLTDTGTGLLQVEDRSVFVNNWSLEDGMGTEKGGEYLHWTLWTVKYPILNIEYDNVVVGDIYESGDTEVKDLFIEKAVGKMQQNVDRTFATAISDGTVDTLLSKDSDNILAVSSIGWEVETFSKAVDSYLEQFQTDDDDGKGDGTLSSILDGSVEGLEYKVWQPIRIIGIIMLLAVCIFVYFLMKIGNSKQKYDVWDATQNKSQTDVDLVTYEGVNFMLETGRKASASGDLNKSRSGSTKGNSPRSGDEEGALDMDMGNTASELVGLGSPPTPRRSLSNFVRRKLSTSKGDGSQLEDDGGDDHTQVLVNPKSYGLCGNINDGNEERNQNEWIPISPIEISQPLPPPGLESPTTSALLKTAVDQNGTTADGEGTPPKKPKSKKFKFKRGEKKKDSMYEVSPPSTPSGAEKVQHQDAYAFIQVTSKG</sequence>
<feature type="region of interest" description="Disordered" evidence="1">
    <location>
        <begin position="517"/>
        <end position="598"/>
    </location>
</feature>
<keyword evidence="2" id="KW-1133">Transmembrane helix</keyword>
<protein>
    <submittedName>
        <fullName evidence="4">Uncharacterized protein</fullName>
    </submittedName>
</protein>
<feature type="region of interest" description="Disordered" evidence="1">
    <location>
        <begin position="651"/>
        <end position="703"/>
    </location>
</feature>
<feature type="region of interest" description="Disordered" evidence="1">
    <location>
        <begin position="188"/>
        <end position="207"/>
    </location>
</feature>
<name>A0A7S3V725_9STRA</name>
<feature type="compositionally biased region" description="Low complexity" evidence="1">
    <location>
        <begin position="61"/>
        <end position="74"/>
    </location>
</feature>
<feature type="chain" id="PRO_5031309455" evidence="3">
    <location>
        <begin position="18"/>
        <end position="716"/>
    </location>
</feature>
<feature type="transmembrane region" description="Helical" evidence="2">
    <location>
        <begin position="456"/>
        <end position="475"/>
    </location>
</feature>
<keyword evidence="2" id="KW-0472">Membrane</keyword>
<organism evidence="4">
    <name type="scientific">Chaetoceros debilis</name>
    <dbReference type="NCBI Taxonomy" id="122233"/>
    <lineage>
        <taxon>Eukaryota</taxon>
        <taxon>Sar</taxon>
        <taxon>Stramenopiles</taxon>
        <taxon>Ochrophyta</taxon>
        <taxon>Bacillariophyta</taxon>
        <taxon>Coscinodiscophyceae</taxon>
        <taxon>Chaetocerotophycidae</taxon>
        <taxon>Chaetocerotales</taxon>
        <taxon>Chaetocerotaceae</taxon>
        <taxon>Chaetoceros</taxon>
    </lineage>
</organism>
<keyword evidence="3" id="KW-0732">Signal</keyword>
<evidence type="ECO:0000256" key="3">
    <source>
        <dbReference type="SAM" id="SignalP"/>
    </source>
</evidence>
<evidence type="ECO:0000256" key="1">
    <source>
        <dbReference type="SAM" id="MobiDB-lite"/>
    </source>
</evidence>
<evidence type="ECO:0000256" key="2">
    <source>
        <dbReference type="SAM" id="Phobius"/>
    </source>
</evidence>
<feature type="signal peptide" evidence="3">
    <location>
        <begin position="1"/>
        <end position="17"/>
    </location>
</feature>
<evidence type="ECO:0000313" key="4">
    <source>
        <dbReference type="EMBL" id="CAE0461563.1"/>
    </source>
</evidence>
<dbReference type="EMBL" id="HBIO01008389">
    <property type="protein sequence ID" value="CAE0461563.1"/>
    <property type="molecule type" value="Transcribed_RNA"/>
</dbReference>
<proteinExistence type="predicted"/>
<keyword evidence="2" id="KW-0812">Transmembrane</keyword>
<feature type="compositionally biased region" description="Basic residues" evidence="1">
    <location>
        <begin position="193"/>
        <end position="204"/>
    </location>
</feature>
<feature type="compositionally biased region" description="Basic residues" evidence="1">
    <location>
        <begin position="667"/>
        <end position="680"/>
    </location>
</feature>
<reference evidence="4" key="1">
    <citation type="submission" date="2021-01" db="EMBL/GenBank/DDBJ databases">
        <authorList>
            <person name="Corre E."/>
            <person name="Pelletier E."/>
            <person name="Niang G."/>
            <person name="Scheremetjew M."/>
            <person name="Finn R."/>
            <person name="Kale V."/>
            <person name="Holt S."/>
            <person name="Cochrane G."/>
            <person name="Meng A."/>
            <person name="Brown T."/>
            <person name="Cohen L."/>
        </authorList>
    </citation>
    <scope>NUCLEOTIDE SEQUENCE</scope>
    <source>
        <strain evidence="4">MM31A-1</strain>
    </source>
</reference>
<feature type="compositionally biased region" description="Polar residues" evidence="1">
    <location>
        <begin position="520"/>
        <end position="536"/>
    </location>
</feature>
<gene>
    <name evidence="4" type="ORF">CDEB00056_LOCUS6404</name>
</gene>
<accession>A0A7S3V725</accession>
<dbReference type="AlphaFoldDB" id="A0A7S3V725"/>
<feature type="region of interest" description="Disordered" evidence="1">
    <location>
        <begin position="57"/>
        <end position="128"/>
    </location>
</feature>